<protein>
    <submittedName>
        <fullName evidence="1">Uncharacterized protein</fullName>
    </submittedName>
</protein>
<reference evidence="1" key="1">
    <citation type="submission" date="2008-01" db="EMBL/GenBank/DDBJ databases">
        <title>Complete sequence of chromosome of Caulobacter sp. K31.</title>
        <authorList>
            <consortium name="US DOE Joint Genome Institute"/>
            <person name="Copeland A."/>
            <person name="Lucas S."/>
            <person name="Lapidus A."/>
            <person name="Barry K."/>
            <person name="Glavina del Rio T."/>
            <person name="Dalin E."/>
            <person name="Tice H."/>
            <person name="Pitluck S."/>
            <person name="Bruce D."/>
            <person name="Goodwin L."/>
            <person name="Thompson L.S."/>
            <person name="Brettin T."/>
            <person name="Detter J.C."/>
            <person name="Han C."/>
            <person name="Schmutz J."/>
            <person name="Larimer F."/>
            <person name="Land M."/>
            <person name="Hauser L."/>
            <person name="Kyrpides N."/>
            <person name="Kim E."/>
            <person name="Stephens C."/>
            <person name="Richardson P."/>
        </authorList>
    </citation>
    <scope>NUCLEOTIDE SEQUENCE [LARGE SCALE GENOMIC DNA]</scope>
    <source>
        <strain evidence="1">K31</strain>
    </source>
</reference>
<organism evidence="1">
    <name type="scientific">Caulobacter sp. (strain K31)</name>
    <dbReference type="NCBI Taxonomy" id="366602"/>
    <lineage>
        <taxon>Bacteria</taxon>
        <taxon>Pseudomonadati</taxon>
        <taxon>Pseudomonadota</taxon>
        <taxon>Alphaproteobacteria</taxon>
        <taxon>Caulobacterales</taxon>
        <taxon>Caulobacteraceae</taxon>
        <taxon>Caulobacter</taxon>
    </lineage>
</organism>
<gene>
    <name evidence="1" type="ordered locus">Caul_1256</name>
</gene>
<sequence length="45" mass="4967">MALKTKALRVTTKTFGGAPLPENTHLLHAADEAMRDYMTAFGEEM</sequence>
<dbReference type="HOGENOM" id="CLU_3197638_0_0_5"/>
<dbReference type="STRING" id="366602.Caul_1256"/>
<dbReference type="AlphaFoldDB" id="B0SYQ5"/>
<dbReference type="EMBL" id="CP000927">
    <property type="protein sequence ID" value="ABZ70386.1"/>
    <property type="molecule type" value="Genomic_DNA"/>
</dbReference>
<proteinExistence type="predicted"/>
<evidence type="ECO:0000313" key="1">
    <source>
        <dbReference type="EMBL" id="ABZ70386.1"/>
    </source>
</evidence>
<dbReference type="KEGG" id="cak:Caul_1256"/>
<accession>B0SYQ5</accession>
<name>B0SYQ5_CAUSK</name>